<feature type="transmembrane region" description="Helical" evidence="1">
    <location>
        <begin position="66"/>
        <end position="85"/>
    </location>
</feature>
<proteinExistence type="predicted"/>
<keyword evidence="1" id="KW-0812">Transmembrane</keyword>
<keyword evidence="1" id="KW-0472">Membrane</keyword>
<reference evidence="2 3" key="1">
    <citation type="submission" date="2014-01" db="EMBL/GenBank/DDBJ databases">
        <authorList>
            <person name="Dobos K."/>
            <person name="Lenaerts A."/>
            <person name="Ordway D."/>
            <person name="DeGroote M.A."/>
            <person name="Parker T."/>
            <person name="Sizemore C."/>
            <person name="Tallon L.J."/>
            <person name="Sadzewicz L.K."/>
            <person name="Sengamalay N."/>
            <person name="Fraser C.M."/>
            <person name="Hine E."/>
            <person name="Shefchek K.A."/>
            <person name="Das S.P."/>
            <person name="Tettelin H."/>
        </authorList>
    </citation>
    <scope>NUCLEOTIDE SEQUENCE [LARGE SCALE GENOMIC DNA]</scope>
    <source>
        <strain evidence="2 3">Harvey</strain>
    </source>
</reference>
<sequence length="178" mass="19394">MLLSVIVAVVLMIGAGAALTLLRPSGDDSIAHLYALLVVLELALGFPVRVIHSGIYATRRIYRPRWLMLAPTFVQLGILTAGLYWYPTAAIIIAIVAFNAIGIWGTVHFTLEVYRLTGLWPKLGHPGTHSGGCCPRSRPGLVCRQRCRDLCCAWTRSSCLPLSACMGQARDRLISPPV</sequence>
<dbReference type="Proteomes" id="UP000020681">
    <property type="component" value="Unassembled WGS sequence"/>
</dbReference>
<feature type="transmembrane region" description="Helical" evidence="1">
    <location>
        <begin position="33"/>
        <end position="54"/>
    </location>
</feature>
<evidence type="ECO:0000313" key="3">
    <source>
        <dbReference type="Proteomes" id="UP000020681"/>
    </source>
</evidence>
<gene>
    <name evidence="2" type="ORF">I551_4354</name>
</gene>
<evidence type="ECO:0000313" key="2">
    <source>
        <dbReference type="EMBL" id="EUA89173.1"/>
    </source>
</evidence>
<organism evidence="2 3">
    <name type="scientific">Mycobacterium ulcerans str. Harvey</name>
    <dbReference type="NCBI Taxonomy" id="1299332"/>
    <lineage>
        <taxon>Bacteria</taxon>
        <taxon>Bacillati</taxon>
        <taxon>Actinomycetota</taxon>
        <taxon>Actinomycetes</taxon>
        <taxon>Mycobacteriales</taxon>
        <taxon>Mycobacteriaceae</taxon>
        <taxon>Mycobacterium</taxon>
        <taxon>Mycobacterium ulcerans group</taxon>
    </lineage>
</organism>
<evidence type="ECO:0000256" key="1">
    <source>
        <dbReference type="SAM" id="Phobius"/>
    </source>
</evidence>
<accession>A0ABN0QWQ7</accession>
<keyword evidence="3" id="KW-1185">Reference proteome</keyword>
<dbReference type="EMBL" id="JAOL01000126">
    <property type="protein sequence ID" value="EUA89173.1"/>
    <property type="molecule type" value="Genomic_DNA"/>
</dbReference>
<protein>
    <submittedName>
        <fullName evidence="2">Uncharacterized protein</fullName>
    </submittedName>
</protein>
<feature type="transmembrane region" description="Helical" evidence="1">
    <location>
        <begin position="91"/>
        <end position="111"/>
    </location>
</feature>
<name>A0ABN0QWQ7_MYCUL</name>
<keyword evidence="1" id="KW-1133">Transmembrane helix</keyword>
<comment type="caution">
    <text evidence="2">The sequence shown here is derived from an EMBL/GenBank/DDBJ whole genome shotgun (WGS) entry which is preliminary data.</text>
</comment>